<dbReference type="EMBL" id="JALHAT010000043">
    <property type="protein sequence ID" value="MCJ1962519.1"/>
    <property type="molecule type" value="Genomic_DNA"/>
</dbReference>
<name>A0ABT0AH49_9SPHN</name>
<evidence type="ECO:0000313" key="3">
    <source>
        <dbReference type="Proteomes" id="UP001162802"/>
    </source>
</evidence>
<dbReference type="RefSeq" id="WP_243802541.1">
    <property type="nucleotide sequence ID" value="NZ_JALHAT010000043.1"/>
</dbReference>
<dbReference type="InterPro" id="IPR019088">
    <property type="entry name" value="CHP02186-rel_TM"/>
</dbReference>
<accession>A0ABT0AH49</accession>
<proteinExistence type="predicted"/>
<reference evidence="2" key="1">
    <citation type="submission" date="2022-03" db="EMBL/GenBank/DDBJ databases">
        <title>Identification of a novel bacterium isolated from mangrove sediments.</title>
        <authorList>
            <person name="Pan X."/>
        </authorList>
    </citation>
    <scope>NUCLEOTIDE SEQUENCE</scope>
    <source>
        <strain evidence="2">B2637</strain>
    </source>
</reference>
<protein>
    <submittedName>
        <fullName evidence="2">TIGR02186 family protein</fullName>
    </submittedName>
</protein>
<feature type="transmembrane region" description="Helical" evidence="1">
    <location>
        <begin position="228"/>
        <end position="248"/>
    </location>
</feature>
<keyword evidence="1" id="KW-1133">Transmembrane helix</keyword>
<keyword evidence="3" id="KW-1185">Reference proteome</keyword>
<dbReference type="Pfam" id="PF09608">
    <property type="entry name" value="Alph_Pro_TM"/>
    <property type="match status" value="1"/>
</dbReference>
<sequence>MNRLLVSLLALFALVFLGGARDPILVPEVSQHQINLQQGFNGTDLLLFGAVLTPEGSRAAQDYDIVVVLKGPTQSVVLREKQKVAEIWVNAASTELRSAPSYYAVASTRPIADIVDEKTAAIYELGLQWLQLSPIGAIDPEEQARFSAGLVARNVDAGLYREDEGGVSVSEQVLYQARIRLPSQVPIGRYTAETFAISDGRVVASASSEVEVRKLGIERAIADFSQNWGFAYGLLAVFVSVGMGWLAGRLFALV</sequence>
<keyword evidence="1" id="KW-0812">Transmembrane</keyword>
<keyword evidence="1" id="KW-0472">Membrane</keyword>
<gene>
    <name evidence="2" type="ORF">MTR65_17635</name>
</gene>
<dbReference type="Proteomes" id="UP001162802">
    <property type="component" value="Unassembled WGS sequence"/>
</dbReference>
<evidence type="ECO:0000313" key="2">
    <source>
        <dbReference type="EMBL" id="MCJ1962519.1"/>
    </source>
</evidence>
<organism evidence="2 3">
    <name type="scientific">Novosphingobium mangrovi</name>
    <name type="common">ex Hu et al. 2023</name>
    <dbReference type="NCBI Taxonomy" id="2930094"/>
    <lineage>
        <taxon>Bacteria</taxon>
        <taxon>Pseudomonadati</taxon>
        <taxon>Pseudomonadota</taxon>
        <taxon>Alphaproteobacteria</taxon>
        <taxon>Sphingomonadales</taxon>
        <taxon>Sphingomonadaceae</taxon>
        <taxon>Novosphingobium</taxon>
    </lineage>
</organism>
<evidence type="ECO:0000256" key="1">
    <source>
        <dbReference type="SAM" id="Phobius"/>
    </source>
</evidence>
<comment type="caution">
    <text evidence="2">The sequence shown here is derived from an EMBL/GenBank/DDBJ whole genome shotgun (WGS) entry which is preliminary data.</text>
</comment>